<comment type="caution">
    <text evidence="2">The sequence shown here is derived from an EMBL/GenBank/DDBJ whole genome shotgun (WGS) entry which is preliminary data.</text>
</comment>
<evidence type="ECO:0000313" key="2">
    <source>
        <dbReference type="EMBL" id="TKI69057.1"/>
    </source>
</evidence>
<feature type="transmembrane region" description="Helical" evidence="1">
    <location>
        <begin position="45"/>
        <end position="65"/>
    </location>
</feature>
<feature type="transmembrane region" description="Helical" evidence="1">
    <location>
        <begin position="71"/>
        <end position="88"/>
    </location>
</feature>
<name>A0A4U2Z4E0_9BACT</name>
<keyword evidence="1" id="KW-0472">Membrane</keyword>
<keyword evidence="3" id="KW-1185">Reference proteome</keyword>
<accession>A0A4U2Z4E0</accession>
<dbReference type="RefSeq" id="WP_137014406.1">
    <property type="nucleotide sequence ID" value="NZ_SZPX01000006.1"/>
</dbReference>
<sequence>MSKIALLDGLLKEYRKWTLKLKSASQNIEDNILQKDINSKLEEKVASIIISSVLVYIVIGVVGLFGVSVGGVWGVVVFAIGWLLSKAINKKVFGSERPVESLKEEEKLLLEKLEQLNHRHEEIRSHLPAMPVFFTNYPSLKREFGEMINRLLTYDASNLALKYRYRHAYLVKKYQNEVNTFHKIYANKKESSK</sequence>
<reference evidence="2 3" key="1">
    <citation type="submission" date="2019-04" db="EMBL/GenBank/DDBJ databases">
        <title>Sulfurimonas crateris sp. nov. a facultative anaerobic sulfur-oxidizing chemolithautotrophic bacterium isolated from a terrestrial mud vulcano.</title>
        <authorList>
            <person name="Ratnikova N.M."/>
            <person name="Slobodkin A.I."/>
            <person name="Merkel A.Y."/>
            <person name="Novikov A."/>
            <person name="Bonch-Osmolovskaya E.A."/>
            <person name="Slobodkina G.B."/>
        </authorList>
    </citation>
    <scope>NUCLEOTIDE SEQUENCE [LARGE SCALE GENOMIC DNA]</scope>
    <source>
        <strain evidence="2 3">SN118</strain>
    </source>
</reference>
<dbReference type="Proteomes" id="UP000309561">
    <property type="component" value="Unassembled WGS sequence"/>
</dbReference>
<protein>
    <submittedName>
        <fullName evidence="2">Uncharacterized protein</fullName>
    </submittedName>
</protein>
<evidence type="ECO:0000313" key="3">
    <source>
        <dbReference type="Proteomes" id="UP000309561"/>
    </source>
</evidence>
<gene>
    <name evidence="2" type="ORF">FCU45_08840</name>
</gene>
<dbReference type="EMBL" id="SZPX01000006">
    <property type="protein sequence ID" value="TKI69057.1"/>
    <property type="molecule type" value="Genomic_DNA"/>
</dbReference>
<keyword evidence="1" id="KW-0812">Transmembrane</keyword>
<proteinExistence type="predicted"/>
<dbReference type="AlphaFoldDB" id="A0A4U2Z4E0"/>
<keyword evidence="1" id="KW-1133">Transmembrane helix</keyword>
<evidence type="ECO:0000256" key="1">
    <source>
        <dbReference type="SAM" id="Phobius"/>
    </source>
</evidence>
<organism evidence="2 3">
    <name type="scientific">Sulfurimonas crateris</name>
    <dbReference type="NCBI Taxonomy" id="2574727"/>
    <lineage>
        <taxon>Bacteria</taxon>
        <taxon>Pseudomonadati</taxon>
        <taxon>Campylobacterota</taxon>
        <taxon>Epsilonproteobacteria</taxon>
        <taxon>Campylobacterales</taxon>
        <taxon>Sulfurimonadaceae</taxon>
        <taxon>Sulfurimonas</taxon>
    </lineage>
</organism>